<sequence length="94" mass="10175">MTTAINRTDLLYVTALSSGVTLFSTSLCGAASIGDVFRHVKAQTDSAKGVVSLRIRNSTQGWTQHHNIVLKHRPNNSAVATASIRKDSYPSLFD</sequence>
<protein>
    <submittedName>
        <fullName evidence="1">Uncharacterized protein</fullName>
    </submittedName>
</protein>
<dbReference type="EMBL" id="CP039396">
    <property type="protein sequence ID" value="QCD43127.1"/>
    <property type="molecule type" value="Genomic_DNA"/>
</dbReference>
<evidence type="ECO:0000313" key="2">
    <source>
        <dbReference type="Proteomes" id="UP000297149"/>
    </source>
</evidence>
<evidence type="ECO:0000313" key="1">
    <source>
        <dbReference type="EMBL" id="QCD43127.1"/>
    </source>
</evidence>
<organism evidence="1 2">
    <name type="scientific">Duncaniella dubosii</name>
    <dbReference type="NCBI Taxonomy" id="2518971"/>
    <lineage>
        <taxon>Bacteria</taxon>
        <taxon>Pseudomonadati</taxon>
        <taxon>Bacteroidota</taxon>
        <taxon>Bacteroidia</taxon>
        <taxon>Bacteroidales</taxon>
        <taxon>Muribaculaceae</taxon>
        <taxon>Duncaniella</taxon>
    </lineage>
</organism>
<accession>A0A4P7W522</accession>
<dbReference type="RefSeq" id="WP_123614733.1">
    <property type="nucleotide sequence ID" value="NZ_CAXHQF010000033.1"/>
</dbReference>
<keyword evidence="2" id="KW-1185">Reference proteome</keyword>
<proteinExistence type="predicted"/>
<reference evidence="2" key="1">
    <citation type="submission" date="2019-02" db="EMBL/GenBank/DDBJ databases">
        <title>Isolation and identification of novel species under the genus Muribaculum.</title>
        <authorList>
            <person name="Miyake S."/>
            <person name="Ding Y."/>
            <person name="Low A."/>
            <person name="Soh M."/>
            <person name="Seedorf H."/>
        </authorList>
    </citation>
    <scope>NUCLEOTIDE SEQUENCE [LARGE SCALE GENOMIC DNA]</scope>
    <source>
        <strain evidence="2">H5</strain>
    </source>
</reference>
<name>A0A4P7W522_9BACT</name>
<dbReference type="AlphaFoldDB" id="A0A4P7W522"/>
<dbReference type="KEGG" id="ddb:E7747_13085"/>
<gene>
    <name evidence="1" type="ORF">E7747_13085</name>
</gene>
<dbReference type="Proteomes" id="UP000297149">
    <property type="component" value="Chromosome"/>
</dbReference>